<accession>A0A0G4KGF4</accession>
<sequence length="254" mass="27923">MVAARCAAEMFPRSRGNLVRSGLVAGTERGGCRQFAAGRKEQAREAGTSTQRKPRPRLGMRTSHSSTRQRGASDKHQPVMGSVILKKQEEAKQGLLDISCGGDGGTLRRHGGGLRGVLWVVGPVHDDPSAPLTLREGRSRQFPCCPQHRVEHCRIDFAACEKAYAKKRFQARWSRSGPGHWSSALVPPGGSAQSRPCLLHQVEAAMYIARRICRERWPASLIDSTLQDTAQCWLPRSEGWHPLLWVPSSQTGSS</sequence>
<feature type="region of interest" description="Disordered" evidence="1">
    <location>
        <begin position="34"/>
        <end position="78"/>
    </location>
</feature>
<evidence type="ECO:0000313" key="3">
    <source>
        <dbReference type="Proteomes" id="UP000045706"/>
    </source>
</evidence>
<dbReference type="AlphaFoldDB" id="A0A0G4KGF4"/>
<reference evidence="3" key="1">
    <citation type="submission" date="2015-05" db="EMBL/GenBank/DDBJ databases">
        <authorList>
            <person name="Fogelqvist Johan"/>
        </authorList>
    </citation>
    <scope>NUCLEOTIDE SEQUENCE [LARGE SCALE GENOMIC DNA]</scope>
</reference>
<protein>
    <submittedName>
        <fullName evidence="2">Uncharacterized protein</fullName>
    </submittedName>
</protein>
<evidence type="ECO:0000256" key="1">
    <source>
        <dbReference type="SAM" id="MobiDB-lite"/>
    </source>
</evidence>
<proteinExistence type="predicted"/>
<dbReference type="EMBL" id="CVQI01000114">
    <property type="protein sequence ID" value="CRJ90894.1"/>
    <property type="molecule type" value="Genomic_DNA"/>
</dbReference>
<name>A0A0G4KGF4_VERLO</name>
<organism evidence="2 3">
    <name type="scientific">Verticillium longisporum</name>
    <name type="common">Verticillium dahliae var. longisporum</name>
    <dbReference type="NCBI Taxonomy" id="100787"/>
    <lineage>
        <taxon>Eukaryota</taxon>
        <taxon>Fungi</taxon>
        <taxon>Dikarya</taxon>
        <taxon>Ascomycota</taxon>
        <taxon>Pezizomycotina</taxon>
        <taxon>Sordariomycetes</taxon>
        <taxon>Hypocreomycetidae</taxon>
        <taxon>Glomerellales</taxon>
        <taxon>Plectosphaerellaceae</taxon>
        <taxon>Verticillium</taxon>
    </lineage>
</organism>
<evidence type="ECO:0000313" key="2">
    <source>
        <dbReference type="EMBL" id="CRJ90894.1"/>
    </source>
</evidence>
<gene>
    <name evidence="2" type="ORF">BN1723_008490</name>
</gene>
<dbReference type="Proteomes" id="UP000045706">
    <property type="component" value="Unassembled WGS sequence"/>
</dbReference>